<name>A0A7S3GTW8_9STRA</name>
<evidence type="ECO:0000256" key="1">
    <source>
        <dbReference type="SAM" id="Coils"/>
    </source>
</evidence>
<evidence type="ECO:0000259" key="5">
    <source>
        <dbReference type="Pfam" id="PF18198"/>
    </source>
</evidence>
<evidence type="ECO:0000259" key="6">
    <source>
        <dbReference type="Pfam" id="PF18199"/>
    </source>
</evidence>
<proteinExistence type="predicted"/>
<dbReference type="InterPro" id="IPR027417">
    <property type="entry name" value="P-loop_NTPase"/>
</dbReference>
<dbReference type="Pfam" id="PF12781">
    <property type="entry name" value="AAA_9"/>
    <property type="match status" value="1"/>
</dbReference>
<evidence type="ECO:0000259" key="3">
    <source>
        <dbReference type="Pfam" id="PF12777"/>
    </source>
</evidence>
<dbReference type="GO" id="GO:0051959">
    <property type="term" value="F:dynein light intermediate chain binding"/>
    <property type="evidence" value="ECO:0007669"/>
    <property type="project" value="InterPro"/>
</dbReference>
<feature type="domain" description="Dynein heavy chain region D6 P-loop" evidence="2">
    <location>
        <begin position="632"/>
        <end position="738"/>
    </location>
</feature>
<dbReference type="GO" id="GO:0045505">
    <property type="term" value="F:dynein intermediate chain binding"/>
    <property type="evidence" value="ECO:0007669"/>
    <property type="project" value="InterPro"/>
</dbReference>
<dbReference type="InterPro" id="IPR041228">
    <property type="entry name" value="Dynein_C"/>
</dbReference>
<dbReference type="Gene3D" id="1.10.8.1220">
    <property type="match status" value="1"/>
</dbReference>
<dbReference type="GO" id="GO:0030286">
    <property type="term" value="C:dynein complex"/>
    <property type="evidence" value="ECO:0007669"/>
    <property type="project" value="InterPro"/>
</dbReference>
<dbReference type="InterPro" id="IPR035706">
    <property type="entry name" value="AAA_9"/>
</dbReference>
<organism evidence="7">
    <name type="scientific">Spumella elongata</name>
    <dbReference type="NCBI Taxonomy" id="89044"/>
    <lineage>
        <taxon>Eukaryota</taxon>
        <taxon>Sar</taxon>
        <taxon>Stramenopiles</taxon>
        <taxon>Ochrophyta</taxon>
        <taxon>Chrysophyceae</taxon>
        <taxon>Chromulinales</taxon>
        <taxon>Chromulinaceae</taxon>
        <taxon>Spumella</taxon>
    </lineage>
</organism>
<dbReference type="InterPro" id="IPR042219">
    <property type="entry name" value="AAA_lid_11_sf"/>
</dbReference>
<protein>
    <recommendedName>
        <fullName evidence="8">Dynein heavy chain</fullName>
    </recommendedName>
</protein>
<dbReference type="InterPro" id="IPR004273">
    <property type="entry name" value="Dynein_heavy_D6_P-loop"/>
</dbReference>
<dbReference type="FunFam" id="1.10.8.720:FF:000003">
    <property type="entry name" value="Cytoplasmic dynein heavy chain 2"/>
    <property type="match status" value="1"/>
</dbReference>
<dbReference type="FunFam" id="3.40.50.300:FF:000122">
    <property type="entry name" value="Cytoplasmic dynein 1 heavy chain"/>
    <property type="match status" value="1"/>
</dbReference>
<accession>A0A7S3GTW8</accession>
<dbReference type="PANTHER" id="PTHR45703:SF36">
    <property type="entry name" value="DYNEIN HEAVY CHAIN, CYTOPLASMIC"/>
    <property type="match status" value="1"/>
</dbReference>
<evidence type="ECO:0008006" key="8">
    <source>
        <dbReference type="Google" id="ProtNLM"/>
    </source>
</evidence>
<feature type="domain" description="Dynein heavy chain coiled coil stalk" evidence="3">
    <location>
        <begin position="10"/>
        <end position="104"/>
    </location>
</feature>
<dbReference type="AlphaFoldDB" id="A0A7S3GTW8"/>
<keyword evidence="1" id="KW-0175">Coiled coil</keyword>
<dbReference type="Pfam" id="PF12777">
    <property type="entry name" value="MT"/>
    <property type="match status" value="1"/>
</dbReference>
<dbReference type="EMBL" id="HBIC01010522">
    <property type="protein sequence ID" value="CAE0276388.1"/>
    <property type="molecule type" value="Transcribed_RNA"/>
</dbReference>
<reference evidence="7" key="1">
    <citation type="submission" date="2021-01" db="EMBL/GenBank/DDBJ databases">
        <authorList>
            <person name="Corre E."/>
            <person name="Pelletier E."/>
            <person name="Niang G."/>
            <person name="Scheremetjew M."/>
            <person name="Finn R."/>
            <person name="Kale V."/>
            <person name="Holt S."/>
            <person name="Cochrane G."/>
            <person name="Meng A."/>
            <person name="Brown T."/>
            <person name="Cohen L."/>
        </authorList>
    </citation>
    <scope>NUCLEOTIDE SEQUENCE</scope>
    <source>
        <strain evidence="7">CCAP 955/1</strain>
    </source>
</reference>
<feature type="coiled-coil region" evidence="1">
    <location>
        <begin position="5"/>
        <end position="60"/>
    </location>
</feature>
<dbReference type="Gene3D" id="3.10.490.20">
    <property type="match status" value="1"/>
</dbReference>
<dbReference type="Gene3D" id="3.40.50.300">
    <property type="entry name" value="P-loop containing nucleotide triphosphate hydrolases"/>
    <property type="match status" value="2"/>
</dbReference>
<dbReference type="InterPro" id="IPR041658">
    <property type="entry name" value="AAA_lid_11"/>
</dbReference>
<dbReference type="PANTHER" id="PTHR45703">
    <property type="entry name" value="DYNEIN HEAVY CHAIN"/>
    <property type="match status" value="1"/>
</dbReference>
<dbReference type="Gene3D" id="1.20.1270.280">
    <property type="match status" value="1"/>
</dbReference>
<dbReference type="InterPro" id="IPR026983">
    <property type="entry name" value="DHC"/>
</dbReference>
<dbReference type="Gene3D" id="1.20.920.20">
    <property type="match status" value="1"/>
</dbReference>
<dbReference type="Pfam" id="PF03028">
    <property type="entry name" value="Dynein_heavy"/>
    <property type="match status" value="1"/>
</dbReference>
<dbReference type="FunFam" id="3.40.50.300:FF:000373">
    <property type="entry name" value="Cytoplasmic dynein heavy chain 2"/>
    <property type="match status" value="1"/>
</dbReference>
<feature type="domain" description="Dynein heavy chain AAA lid" evidence="5">
    <location>
        <begin position="774"/>
        <end position="921"/>
    </location>
</feature>
<dbReference type="InterPro" id="IPR024743">
    <property type="entry name" value="Dynein_HC_stalk"/>
</dbReference>
<dbReference type="GO" id="GO:0007018">
    <property type="term" value="P:microtubule-based movement"/>
    <property type="evidence" value="ECO:0007669"/>
    <property type="project" value="InterPro"/>
</dbReference>
<evidence type="ECO:0000259" key="2">
    <source>
        <dbReference type="Pfam" id="PF03028"/>
    </source>
</evidence>
<sequence>MTIQQQEAVEQVAELEAAIKCYKAEYAAAIRDTETIRAEMDVVTKRVSRAQALLSSLEQERVRWTATSVSFDEQMSTLVGDNLLAAGFLTYAGTFDYKVRRSLLLDWTETLDSMGIPYRPELDFISYLCRPSDQVQWRGFGLPSDDLATQNAILLERFNRYPLVIDPSGQATSFILAKYAAQKMVQTSFLDASFMKTLASAIRFGTPLLVQDVESLDPVLNPVLNKELQKTGGRTLIRLGSEDIDFSPKFLIILLTRNPLAKFAPDLCSRVTMVNFTVTPSSLESQALSAVLKAERPDVDKRRTDVLRLQGEQSAKMRDLQDALLSQISAVQGAILDDDRVINTLETIKAEAAELNKEAAKTGEILEEVKSVSNTYTALASAMASVYFSLEGLSEVSFLYQYSLQFFLDIIESVLANATKISANVGNASTSEKVAKQRLKTLTVTFYNEVSRRVLRGLRHEDQLMFLVRLAQIATRGQAALGLEENEMDFLLKGAVPLVLESGSSTAQKFKDSLPGDVLSDSMARQLMALSFLPSFSGLLSSLTSSSEQWIALLHATEPEKLVPMVAITGHEKLSSERAALLRVLVVKALRPERLSETLEEYITTVFAQEGFDWRDHSALNLRQIVEADSRASTPLMLCSESGQDASGKVDALSSALGKTLLQVAMGSAEGFTEADKLIAQAAKTGSWVLLRNVHLCTDWLSLLEKKLHGFSAHANFRLFLTCNIHPRLPSALLRASEVVVFEASTGIKANIQRFYSSVPAARIERAPAERGRLYGLLAWFNAVVHERLRYTPLGWTKHYEFTEADTTCSIDVIDQWVDLVAGTRAHVDPVDLPWQALRVLLSQSLFGGRVDHQFDQAALDSFIESVFNAQNYAAGAVLARDHKGQALVTLPDALGRQAFEAWVKTLPDSNSPSWIGLPVTAESQLKSQAARRVLANLALLQGGQETDYAGALEQQGQQQQLELNNTAKLVNPWIAALPTEDQLPVVSPDSLSSAASLPAERWLAREIIRGSAVVKLVRDDLLSISAYCKGEIKATNNLRELLSSLRKSTVPARWRSQYAVRTTVTLGEWVADLVQRARALTTKYTAGLQNSAELMKCSFWVGGMFTPEAFVTATRQQTAQLNKWSLEDVELVLHFESDSSHSSCDARIEGAMLEGAQWSTASQSIELSEELHCPLPACYLRWSLKSQRTTELNSGTRRVAFPLYLTSQRATLVSEVLVAVPTALPASVWAQRGVAVIFQSSA</sequence>
<dbReference type="Gene3D" id="6.10.140.1060">
    <property type="match status" value="1"/>
</dbReference>
<evidence type="ECO:0000313" key="7">
    <source>
        <dbReference type="EMBL" id="CAE0276388.1"/>
    </source>
</evidence>
<feature type="domain" description="Dynein heavy chain ATP-binding dynein motor region" evidence="4">
    <location>
        <begin position="136"/>
        <end position="354"/>
    </location>
</feature>
<feature type="domain" description="Dynein heavy chain C-terminal" evidence="6">
    <location>
        <begin position="930"/>
        <end position="1238"/>
    </location>
</feature>
<dbReference type="Pfam" id="PF18199">
    <property type="entry name" value="Dynein_C"/>
    <property type="match status" value="1"/>
</dbReference>
<dbReference type="FunFam" id="3.10.490.20:FF:000004">
    <property type="entry name" value="Cytoplasmic dynein heavy chain 2"/>
    <property type="match status" value="1"/>
</dbReference>
<dbReference type="GO" id="GO:0008569">
    <property type="term" value="F:minus-end-directed microtubule motor activity"/>
    <property type="evidence" value="ECO:0007669"/>
    <property type="project" value="InterPro"/>
</dbReference>
<dbReference type="Gene3D" id="1.10.8.720">
    <property type="entry name" value="Region D6 of dynein motor"/>
    <property type="match status" value="1"/>
</dbReference>
<dbReference type="InterPro" id="IPR043160">
    <property type="entry name" value="Dynein_C_barrel"/>
</dbReference>
<dbReference type="Pfam" id="PF18198">
    <property type="entry name" value="AAA_lid_11"/>
    <property type="match status" value="1"/>
</dbReference>
<gene>
    <name evidence="7" type="ORF">SELO1098_LOCUS5218</name>
</gene>
<evidence type="ECO:0000259" key="4">
    <source>
        <dbReference type="Pfam" id="PF12781"/>
    </source>
</evidence>